<protein>
    <submittedName>
        <fullName evidence="2">Uncharacterized protein</fullName>
    </submittedName>
</protein>
<name>A0AAP0EJR7_9MAGN</name>
<evidence type="ECO:0000313" key="2">
    <source>
        <dbReference type="EMBL" id="KAK9091803.1"/>
    </source>
</evidence>
<organism evidence="2 3">
    <name type="scientific">Stephania yunnanensis</name>
    <dbReference type="NCBI Taxonomy" id="152371"/>
    <lineage>
        <taxon>Eukaryota</taxon>
        <taxon>Viridiplantae</taxon>
        <taxon>Streptophyta</taxon>
        <taxon>Embryophyta</taxon>
        <taxon>Tracheophyta</taxon>
        <taxon>Spermatophyta</taxon>
        <taxon>Magnoliopsida</taxon>
        <taxon>Ranunculales</taxon>
        <taxon>Menispermaceae</taxon>
        <taxon>Menispermoideae</taxon>
        <taxon>Cissampelideae</taxon>
        <taxon>Stephania</taxon>
    </lineage>
</organism>
<keyword evidence="1" id="KW-1133">Transmembrane helix</keyword>
<reference evidence="2 3" key="1">
    <citation type="submission" date="2024-01" db="EMBL/GenBank/DDBJ databases">
        <title>Genome assemblies of Stephania.</title>
        <authorList>
            <person name="Yang L."/>
        </authorList>
    </citation>
    <scope>NUCLEOTIDE SEQUENCE [LARGE SCALE GENOMIC DNA]</scope>
    <source>
        <strain evidence="2">YNDBR</strain>
        <tissue evidence="2">Leaf</tissue>
    </source>
</reference>
<comment type="caution">
    <text evidence="2">The sequence shown here is derived from an EMBL/GenBank/DDBJ whole genome shotgun (WGS) entry which is preliminary data.</text>
</comment>
<gene>
    <name evidence="2" type="ORF">Syun_026714</name>
</gene>
<keyword evidence="1" id="KW-0472">Membrane</keyword>
<dbReference type="PANTHER" id="PTHR36753">
    <property type="entry name" value="TRANSMEMBRANE PROTEIN"/>
    <property type="match status" value="1"/>
</dbReference>
<feature type="transmembrane region" description="Helical" evidence="1">
    <location>
        <begin position="38"/>
        <end position="57"/>
    </location>
</feature>
<evidence type="ECO:0000256" key="1">
    <source>
        <dbReference type="SAM" id="Phobius"/>
    </source>
</evidence>
<proteinExistence type="predicted"/>
<dbReference type="Proteomes" id="UP001420932">
    <property type="component" value="Unassembled WGS sequence"/>
</dbReference>
<dbReference type="PANTHER" id="PTHR36753:SF2">
    <property type="entry name" value="TRANSMEMBRANE PROTEIN"/>
    <property type="match status" value="1"/>
</dbReference>
<accession>A0AAP0EJR7</accession>
<dbReference type="AlphaFoldDB" id="A0AAP0EJR7"/>
<sequence>MGFYHINRFLSRDVWMRFYHSWVPLGLAKKISECRPRFSVTLHSAVVIGLIFGFGVFEHGFDKLKHIFHHCEADARNGTSCVTGRSFLAGAPPPH</sequence>
<keyword evidence="1" id="KW-0812">Transmembrane</keyword>
<keyword evidence="3" id="KW-1185">Reference proteome</keyword>
<evidence type="ECO:0000313" key="3">
    <source>
        <dbReference type="Proteomes" id="UP001420932"/>
    </source>
</evidence>
<dbReference type="EMBL" id="JBBNAF010000012">
    <property type="protein sequence ID" value="KAK9091803.1"/>
    <property type="molecule type" value="Genomic_DNA"/>
</dbReference>